<comment type="caution">
    <text evidence="25">The sequence shown here is derived from an EMBL/GenBank/DDBJ whole genome shotgun (WGS) entry which is preliminary data.</text>
</comment>
<keyword evidence="9 21" id="KW-1133">Transmembrane helix</keyword>
<dbReference type="GO" id="GO:0030672">
    <property type="term" value="C:synaptic vesicle membrane"/>
    <property type="evidence" value="ECO:0007669"/>
    <property type="project" value="UniProtKB-SubCell"/>
</dbReference>
<evidence type="ECO:0000256" key="9">
    <source>
        <dbReference type="ARBA" id="ARBA00022989"/>
    </source>
</evidence>
<gene>
    <name evidence="25" type="ORF">JEQ12_000607</name>
</gene>
<evidence type="ECO:0000256" key="18">
    <source>
        <dbReference type="ARBA" id="ARBA00032473"/>
    </source>
</evidence>
<keyword evidence="4" id="KW-1003">Cell membrane</keyword>
<dbReference type="GO" id="GO:0009897">
    <property type="term" value="C:external side of plasma membrane"/>
    <property type="evidence" value="ECO:0007669"/>
    <property type="project" value="TreeGrafter"/>
</dbReference>
<dbReference type="GO" id="GO:0005765">
    <property type="term" value="C:lysosomal membrane"/>
    <property type="evidence" value="ECO:0007669"/>
    <property type="project" value="UniProtKB-SubCell"/>
</dbReference>
<dbReference type="PANTHER" id="PTHR13351">
    <property type="entry name" value="RENIN RECEPTOR"/>
    <property type="match status" value="1"/>
</dbReference>
<dbReference type="GO" id="GO:0032591">
    <property type="term" value="C:dendritic spine membrane"/>
    <property type="evidence" value="ECO:0007669"/>
    <property type="project" value="UniProtKB-SubCell"/>
</dbReference>
<reference evidence="25 26" key="1">
    <citation type="submission" date="2020-12" db="EMBL/GenBank/DDBJ databases">
        <title>De novo assembly of Tibetan sheep genome.</title>
        <authorList>
            <person name="Li X."/>
        </authorList>
    </citation>
    <scope>NUCLEOTIDE SEQUENCE [LARGE SCALE GENOMIC DNA]</scope>
    <source>
        <tissue evidence="25">Heart</tissue>
    </source>
</reference>
<evidence type="ECO:0000256" key="21">
    <source>
        <dbReference type="SAM" id="Phobius"/>
    </source>
</evidence>
<keyword evidence="8" id="KW-0256">Endoplasmic reticulum</keyword>
<proteinExistence type="predicted"/>
<dbReference type="EMBL" id="JAEMGP010000001">
    <property type="protein sequence ID" value="KAG5215031.1"/>
    <property type="molecule type" value="Genomic_DNA"/>
</dbReference>
<dbReference type="InterPro" id="IPR012493">
    <property type="entry name" value="Renin_rcpt"/>
</dbReference>
<comment type="function">
    <text evidence="19">Multifunctional protein which functions as a renin, prorenin cellular receptor and is involved in the assembly of the lysosomal proton-transporting V-type ATPase (V-ATPase) and the acidification of the endo-lysosomal system. May mediate renin-dependent cellular responses by activating ERK1 and ERK2. By increasing the catalytic efficiency of renin in AGT/angiotensinogen conversion to angiotensin I, may also play a role in the renin-angiotensin system (RAS). Through its function in V-type ATPase (v-ATPase) assembly and acidification of the lysosome it regulates protein degradation and may control different signaling pathways important for proper brain development, synapse morphology and synaptic transmission.</text>
</comment>
<evidence type="ECO:0000256" key="4">
    <source>
        <dbReference type="ARBA" id="ARBA00022475"/>
    </source>
</evidence>
<evidence type="ECO:0000259" key="23">
    <source>
        <dbReference type="Pfam" id="PF07850"/>
    </source>
</evidence>
<evidence type="ECO:0000313" key="26">
    <source>
        <dbReference type="Proteomes" id="UP000664991"/>
    </source>
</evidence>
<feature type="domain" description="Renin receptor-like C-terminal transmembrane spanning segment" evidence="23">
    <location>
        <begin position="218"/>
        <end position="290"/>
    </location>
</feature>
<evidence type="ECO:0000256" key="17">
    <source>
        <dbReference type="ARBA" id="ARBA00031536"/>
    </source>
</evidence>
<evidence type="ECO:0000256" key="5">
    <source>
        <dbReference type="ARBA" id="ARBA00022685"/>
    </source>
</evidence>
<dbReference type="Pfam" id="PF25294">
    <property type="entry name" value="RENR_N"/>
    <property type="match status" value="2"/>
</dbReference>
<evidence type="ECO:0000259" key="24">
    <source>
        <dbReference type="Pfam" id="PF25294"/>
    </source>
</evidence>
<evidence type="ECO:0000313" key="25">
    <source>
        <dbReference type="EMBL" id="KAG5215031.1"/>
    </source>
</evidence>
<evidence type="ECO:0000256" key="22">
    <source>
        <dbReference type="SAM" id="SignalP"/>
    </source>
</evidence>
<evidence type="ECO:0000256" key="1">
    <source>
        <dbReference type="ARBA" id="ARBA00004115"/>
    </source>
</evidence>
<feature type="chain" id="PRO_5032597850" description="Renin receptor" evidence="22">
    <location>
        <begin position="19"/>
        <end position="290"/>
    </location>
</feature>
<dbReference type="InterPro" id="IPR056780">
    <property type="entry name" value="Renin_r_C"/>
</dbReference>
<evidence type="ECO:0000256" key="19">
    <source>
        <dbReference type="ARBA" id="ARBA00045569"/>
    </source>
</evidence>
<evidence type="ECO:0000256" key="11">
    <source>
        <dbReference type="ARBA" id="ARBA00023170"/>
    </source>
</evidence>
<evidence type="ECO:0000256" key="15">
    <source>
        <dbReference type="ARBA" id="ARBA00029432"/>
    </source>
</evidence>
<feature type="transmembrane region" description="Helical" evidence="21">
    <location>
        <begin position="248"/>
        <end position="272"/>
    </location>
</feature>
<evidence type="ECO:0000256" key="3">
    <source>
        <dbReference type="ARBA" id="ARBA00014237"/>
    </source>
</evidence>
<comment type="subcellular location">
    <subcellularLocation>
        <location evidence="13">Cell projection</location>
        <location evidence="13">Dendritic spine membrane</location>
        <topology evidence="13">Single-pass type I membrane protein</topology>
    </subcellularLocation>
    <subcellularLocation>
        <location evidence="15">Cytoplasmic vesicle</location>
        <location evidence="15">Autophagosome membrane</location>
        <topology evidence="15">Single-pass type I membrane protein</topology>
    </subcellularLocation>
    <subcellularLocation>
        <location evidence="14">Cytoplasmic vesicle</location>
        <location evidence="14">Clathrin-coated vesicle membrane</location>
        <topology evidence="14">Single-pass type I membrane protein</topology>
    </subcellularLocation>
    <subcellularLocation>
        <location evidence="12">Cytoplasmic vesicle</location>
        <location evidence="12">Secretory vesicle</location>
        <location evidence="12">Synaptic vesicle membrane</location>
        <topology evidence="12">Single-pass type I membrane protein</topology>
    </subcellularLocation>
    <subcellularLocation>
        <location evidence="1">Endoplasmic reticulum membrane</location>
        <topology evidence="1">Single-pass type I membrane protein</topology>
    </subcellularLocation>
    <subcellularLocation>
        <location evidence="2">Lysosome membrane</location>
        <topology evidence="2">Single-pass type I membrane protein</topology>
    </subcellularLocation>
</comment>
<evidence type="ECO:0000256" key="20">
    <source>
        <dbReference type="ARBA" id="ARBA00046601"/>
    </source>
</evidence>
<evidence type="ECO:0000256" key="2">
    <source>
        <dbReference type="ARBA" id="ARBA00004352"/>
    </source>
</evidence>
<accession>A0A836D6P6</accession>
<protein>
    <recommendedName>
        <fullName evidence="3">Renin receptor</fullName>
    </recommendedName>
    <alternativeName>
        <fullName evidence="18">ATPase H(+)-transporting lysosomal accessory protein 2</fullName>
    </alternativeName>
    <alternativeName>
        <fullName evidence="17">ATPase H(+)-transporting lysosomal-interacting protein 2</fullName>
    </alternativeName>
    <alternativeName>
        <fullName evidence="16">Renin/prorenin receptor</fullName>
    </alternativeName>
</protein>
<dbReference type="Pfam" id="PF07850">
    <property type="entry name" value="Renin_r"/>
    <property type="match status" value="1"/>
</dbReference>
<keyword evidence="5" id="KW-0165">Cleavage on pair of basic residues</keyword>
<dbReference type="GO" id="GO:0000421">
    <property type="term" value="C:autophagosome membrane"/>
    <property type="evidence" value="ECO:0007669"/>
    <property type="project" value="UniProtKB-SubCell"/>
</dbReference>
<dbReference type="Proteomes" id="UP000664991">
    <property type="component" value="Unassembled WGS sequence"/>
</dbReference>
<dbReference type="InterPro" id="IPR057318">
    <property type="entry name" value="RENR_N"/>
</dbReference>
<feature type="domain" description="Renin receptor N-terminal" evidence="24">
    <location>
        <begin position="141"/>
        <end position="208"/>
    </location>
</feature>
<evidence type="ECO:0000256" key="10">
    <source>
        <dbReference type="ARBA" id="ARBA00023136"/>
    </source>
</evidence>
<keyword evidence="6 21" id="KW-0812">Transmembrane</keyword>
<evidence type="ECO:0000256" key="16">
    <source>
        <dbReference type="ARBA" id="ARBA00030875"/>
    </source>
</evidence>
<evidence type="ECO:0000256" key="13">
    <source>
        <dbReference type="ARBA" id="ARBA00029429"/>
    </source>
</evidence>
<dbReference type="GO" id="GO:0038023">
    <property type="term" value="F:signaling receptor activity"/>
    <property type="evidence" value="ECO:0007669"/>
    <property type="project" value="InterPro"/>
</dbReference>
<comment type="subunit">
    <text evidence="20">Interacts with renin. Accessory component of the multisubunit proton-transporting vacuolar (V)-ATPase protein pump. Interacts (via N-terminus) with ATP6AP1 (via N-terminus). Interacts with ATP6V0D1; ATP6V0D1 is a V-ATPase complex subunit and the interaction promotes V-ATPase complex assembly. Interacts with TMEM9; TMEM9 is a V-ATPase assembly regulator and the interaction induces the interaction with ATP6V0D1. Interacts with VMA21 (via N-terminus); VMA21 is a V-ATPase accessory component.</text>
</comment>
<dbReference type="GO" id="GO:0030177">
    <property type="term" value="P:positive regulation of Wnt signaling pathway"/>
    <property type="evidence" value="ECO:0007669"/>
    <property type="project" value="TreeGrafter"/>
</dbReference>
<organism evidence="25 26">
    <name type="scientific">Ovis aries</name>
    <name type="common">Sheep</name>
    <dbReference type="NCBI Taxonomy" id="9940"/>
    <lineage>
        <taxon>Eukaryota</taxon>
        <taxon>Metazoa</taxon>
        <taxon>Chordata</taxon>
        <taxon>Craniata</taxon>
        <taxon>Vertebrata</taxon>
        <taxon>Euteleostomi</taxon>
        <taxon>Mammalia</taxon>
        <taxon>Eutheria</taxon>
        <taxon>Laurasiatheria</taxon>
        <taxon>Artiodactyla</taxon>
        <taxon>Ruminantia</taxon>
        <taxon>Pecora</taxon>
        <taxon>Bovidae</taxon>
        <taxon>Caprinae</taxon>
        <taxon>Ovis</taxon>
    </lineage>
</organism>
<dbReference type="GO" id="GO:0005789">
    <property type="term" value="C:endoplasmic reticulum membrane"/>
    <property type="evidence" value="ECO:0007669"/>
    <property type="project" value="UniProtKB-SubCell"/>
</dbReference>
<feature type="domain" description="Renin receptor N-terminal" evidence="24">
    <location>
        <begin position="23"/>
        <end position="139"/>
    </location>
</feature>
<keyword evidence="7 22" id="KW-0732">Signal</keyword>
<evidence type="ECO:0000256" key="6">
    <source>
        <dbReference type="ARBA" id="ARBA00022692"/>
    </source>
</evidence>
<dbReference type="GO" id="GO:0030665">
    <property type="term" value="C:clathrin-coated vesicle membrane"/>
    <property type="evidence" value="ECO:0007669"/>
    <property type="project" value="UniProtKB-SubCell"/>
</dbReference>
<evidence type="ECO:0000256" key="14">
    <source>
        <dbReference type="ARBA" id="ARBA00029430"/>
    </source>
</evidence>
<dbReference type="AlphaFoldDB" id="A0A836D6P6"/>
<keyword evidence="10 21" id="KW-0472">Membrane</keyword>
<evidence type="ECO:0000256" key="8">
    <source>
        <dbReference type="ARBA" id="ARBA00022824"/>
    </source>
</evidence>
<evidence type="ECO:0000256" key="7">
    <source>
        <dbReference type="ARBA" id="ARBA00022729"/>
    </source>
</evidence>
<sequence length="290" mass="32330">MSVLTSLLPALLCLPVSGILGNIFSILRSPVSVVFQNGNCPIPGERIPNVAALSMGFSVKEDFSCPGLAVGNHHPQSTVMVMVKGEDKLALPPGSVISYTLENAVPFSLDSMANSIHSLFLNKLQWFFQLAPSEERLHNQLFQETSALTSLPLNSLSRNNEHLAKDHSPDLYSLELPALEEVGKNYGEDCEQFRDASKILADALQKLTVRSFDTSLMRKTKTILETKQVKDLSTPYNLAYKYNFEYPVVFSLALWMMIGLALTLIVTCYNIWNIDPGNDRIIYRMTNQKI</sequence>
<name>A0A836D6P6_SHEEP</name>
<dbReference type="PANTHER" id="PTHR13351:SF1">
    <property type="entry name" value="RENIN RECEPTOR"/>
    <property type="match status" value="1"/>
</dbReference>
<keyword evidence="11" id="KW-0675">Receptor</keyword>
<feature type="signal peptide" evidence="22">
    <location>
        <begin position="1"/>
        <end position="18"/>
    </location>
</feature>
<evidence type="ECO:0000256" key="12">
    <source>
        <dbReference type="ARBA" id="ARBA00029428"/>
    </source>
</evidence>